<evidence type="ECO:0000313" key="5">
    <source>
        <dbReference type="EMBL" id="MBN3556794.1"/>
    </source>
</evidence>
<dbReference type="SUPFAM" id="SSF56349">
    <property type="entry name" value="DNA breaking-rejoining enzymes"/>
    <property type="match status" value="1"/>
</dbReference>
<evidence type="ECO:0000313" key="6">
    <source>
        <dbReference type="Proteomes" id="UP000704529"/>
    </source>
</evidence>
<evidence type="ECO:0000256" key="3">
    <source>
        <dbReference type="PROSITE-ProRule" id="PRU01248"/>
    </source>
</evidence>
<evidence type="ECO:0000256" key="1">
    <source>
        <dbReference type="ARBA" id="ARBA00022908"/>
    </source>
</evidence>
<dbReference type="GO" id="GO:0003677">
    <property type="term" value="F:DNA binding"/>
    <property type="evidence" value="ECO:0007669"/>
    <property type="project" value="UniProtKB-UniRule"/>
</dbReference>
<dbReference type="InterPro" id="IPR011010">
    <property type="entry name" value="DNA_brk_join_enz"/>
</dbReference>
<dbReference type="Gene3D" id="1.10.443.10">
    <property type="entry name" value="Intergrase catalytic core"/>
    <property type="match status" value="1"/>
</dbReference>
<accession>A0AA40ZXF8</accession>
<keyword evidence="2" id="KW-0233">DNA recombination</keyword>
<organism evidence="5 6">
    <name type="scientific">Sphingomonas yabuuchiae</name>
    <dbReference type="NCBI Taxonomy" id="172044"/>
    <lineage>
        <taxon>Bacteria</taxon>
        <taxon>Pseudomonadati</taxon>
        <taxon>Pseudomonadota</taxon>
        <taxon>Alphaproteobacteria</taxon>
        <taxon>Sphingomonadales</taxon>
        <taxon>Sphingomonadaceae</taxon>
        <taxon>Sphingomonas</taxon>
    </lineage>
</organism>
<comment type="caution">
    <text evidence="5">The sequence shown here is derived from an EMBL/GenBank/DDBJ whole genome shotgun (WGS) entry which is preliminary data.</text>
</comment>
<dbReference type="PROSITE" id="PS51900">
    <property type="entry name" value="CB"/>
    <property type="match status" value="1"/>
</dbReference>
<dbReference type="InterPro" id="IPR013762">
    <property type="entry name" value="Integrase-like_cat_sf"/>
</dbReference>
<evidence type="ECO:0000259" key="4">
    <source>
        <dbReference type="PROSITE" id="PS51900"/>
    </source>
</evidence>
<evidence type="ECO:0000256" key="2">
    <source>
        <dbReference type="ARBA" id="ARBA00023172"/>
    </source>
</evidence>
<name>A0AA40ZXF8_9SPHN</name>
<dbReference type="EMBL" id="JAFHKU010000069">
    <property type="protein sequence ID" value="MBN3556794.1"/>
    <property type="molecule type" value="Genomic_DNA"/>
</dbReference>
<dbReference type="Proteomes" id="UP000704529">
    <property type="component" value="Unassembled WGS sequence"/>
</dbReference>
<dbReference type="GO" id="GO:0015074">
    <property type="term" value="P:DNA integration"/>
    <property type="evidence" value="ECO:0007669"/>
    <property type="project" value="UniProtKB-KW"/>
</dbReference>
<dbReference type="GO" id="GO:0006310">
    <property type="term" value="P:DNA recombination"/>
    <property type="evidence" value="ECO:0007669"/>
    <property type="project" value="UniProtKB-KW"/>
</dbReference>
<proteinExistence type="predicted"/>
<keyword evidence="1" id="KW-0229">DNA integration</keyword>
<keyword evidence="3" id="KW-0238">DNA-binding</keyword>
<reference evidence="5" key="1">
    <citation type="submission" date="2021-01" db="EMBL/GenBank/DDBJ databases">
        <title>Genome Sequencing of Type Strains.</title>
        <authorList>
            <person name="Lemaire J.F."/>
            <person name="Inderbitzin P."/>
            <person name="Collins S.B."/>
            <person name="Wespe N."/>
            <person name="Knight-Connoni V."/>
        </authorList>
    </citation>
    <scope>NUCLEOTIDE SEQUENCE</scope>
    <source>
        <strain evidence="5">DSM 14562</strain>
    </source>
</reference>
<gene>
    <name evidence="5" type="ORF">JYA60_00855</name>
</gene>
<dbReference type="AlphaFoldDB" id="A0AA40ZXF8"/>
<feature type="domain" description="Core-binding (CB)" evidence="4">
    <location>
        <begin position="64"/>
        <end position="162"/>
    </location>
</feature>
<dbReference type="InterPro" id="IPR044068">
    <property type="entry name" value="CB"/>
</dbReference>
<sequence>MSVRPQTRAGAPAWEDMAVSPWSRFGDDEWRLDIRTSGRRADQNRLRWVVAMPKDARIGIGERAALIHAAKHFLWSMRVDPPAGRKRSSLASLHMKGLILRTLIGWMAIEGLRRFSDIDPSAVDRLCVWLRGRPARNGKARVSPSTVSNYLLAIKDLYRQRTKLSDAPRVDPLPLDTTFEAAGVTRATKGTIPFIPDEVAVAILGEALRWVEEHGETIIEAETIRLRARAIGLATGISRQASYYVRRALRQAHLTGPLGDKLDGAYAVRHAACHLVEACYIVIAGFVGMRVSEILSMKVGAIEYRPIGETGVDQAYVVARLFKTVDHPEGREERWVAPAPVVRAVDLLEQLSAPLRAASGRDEIFLVKNTQYGEIVPVTHMHIGWRINDFARHVGVPEHEGKPWSFSTHQFRKTFARFVARRDRSQLLGLAEHFKHASVAMTARSYVGNDFDLHGLIDHESRAETAAALDQMLTSKRLGGRMGERIVAGNVRFRGRAGEQVRRDYIAFILAETDLRVHACDYGWCVFQQETARCGGEAGPSEAGRAPAVCLSCANMVVEEQHAGYWRDRRARNAALLPRAGAMTAAVLTEAIEQCDGVLAKIGGQYEGN</sequence>
<protein>
    <recommendedName>
        <fullName evidence="4">Core-binding (CB) domain-containing protein</fullName>
    </recommendedName>
</protein>